<protein>
    <submittedName>
        <fullName evidence="1">Uncharacterized protein</fullName>
    </submittedName>
</protein>
<accession>A0A317JNM5</accession>
<sequence length="220" mass="25197">MLRATGKTYSEIRALCGFGIPKSTLSDWCSHVALPGNYQVSIQDLNLKNLDKARAIAFAFRRVKREIFFKEIKKKNIAIAKRVQDKEVAKIALAMLCLGEASKYHNGKGHFALGNSDYRIVLLFIHLLKVCFDIDFNRLRCGLQCRADQDVKQLEKYWQTITGIPKDHFYKTRIDPRTVGKITQKKEYKGVLSVYYSSSQIQLDLESLADLVYNQVLTGR</sequence>
<reference evidence="1 2" key="1">
    <citation type="submission" date="2018-02" db="EMBL/GenBank/DDBJ databases">
        <title>Genomic Reconstructions from Amazon Rainforest and Pasture Soil Reveal Novel Insights into the Physiology of Candidate Phyla in Tropical Sites.</title>
        <authorList>
            <person name="Kroeger M.E."/>
            <person name="Delmont T."/>
            <person name="Eren A.M."/>
            <person name="Guo J."/>
            <person name="Meyer K.M."/>
            <person name="Khan K."/>
            <person name="Rodrigues J.L.M."/>
            <person name="Bohannan B.J.M."/>
            <person name="Tringe S."/>
            <person name="Borges C.D."/>
            <person name="Tiedje J."/>
            <person name="Tsai S.M."/>
            <person name="Nusslein K."/>
        </authorList>
    </citation>
    <scope>NUCLEOTIDE SEQUENCE [LARGE SCALE GENOMIC DNA]</scope>
    <source>
        <strain evidence="1">Amazon FNV 2010 28 9</strain>
    </source>
</reference>
<evidence type="ECO:0000313" key="2">
    <source>
        <dbReference type="Proteomes" id="UP000246104"/>
    </source>
</evidence>
<dbReference type="Proteomes" id="UP000246104">
    <property type="component" value="Unassembled WGS sequence"/>
</dbReference>
<dbReference type="AlphaFoldDB" id="A0A317JNM5"/>
<gene>
    <name evidence="1" type="ORF">C5B42_05645</name>
</gene>
<proteinExistence type="predicted"/>
<name>A0A317JNM5_9BACT</name>
<comment type="caution">
    <text evidence="1">The sequence shown here is derived from an EMBL/GenBank/DDBJ whole genome shotgun (WGS) entry which is preliminary data.</text>
</comment>
<dbReference type="EMBL" id="PSRQ01000061">
    <property type="protein sequence ID" value="PWU22575.1"/>
    <property type="molecule type" value="Genomic_DNA"/>
</dbReference>
<organism evidence="1 2">
    <name type="scientific">Candidatus Cerribacteria bacterium 'Amazon FNV 2010 28 9'</name>
    <dbReference type="NCBI Taxonomy" id="2081795"/>
    <lineage>
        <taxon>Bacteria</taxon>
        <taxon>Candidatus Cerribacteria</taxon>
    </lineage>
</organism>
<evidence type="ECO:0000313" key="1">
    <source>
        <dbReference type="EMBL" id="PWU22575.1"/>
    </source>
</evidence>